<dbReference type="Proteomes" id="UP001320119">
    <property type="component" value="Chromosome"/>
</dbReference>
<keyword evidence="3" id="KW-1185">Reference proteome</keyword>
<evidence type="ECO:0000256" key="1">
    <source>
        <dbReference type="SAM" id="SignalP"/>
    </source>
</evidence>
<feature type="chain" id="PRO_5042997329" description="Porin" evidence="1">
    <location>
        <begin position="22"/>
        <end position="444"/>
    </location>
</feature>
<reference evidence="2 3" key="1">
    <citation type="journal article" date="2022" name="IScience">
        <title>An ultrasensitive nanofiber-based assay for enzymatic hydrolysis and deep-sea microbial degradation of cellulose.</title>
        <authorList>
            <person name="Tsudome M."/>
            <person name="Tachioka M."/>
            <person name="Miyazaki M."/>
            <person name="Uchimura K."/>
            <person name="Tsuda M."/>
            <person name="Takaki Y."/>
            <person name="Deguchi S."/>
        </authorList>
    </citation>
    <scope>NUCLEOTIDE SEQUENCE [LARGE SCALE GENOMIC DNA]</scope>
    <source>
        <strain evidence="2 3">GE09</strain>
    </source>
</reference>
<accession>A0AAN1WL32</accession>
<organism evidence="2 3">
    <name type="scientific">Marinagarivorans cellulosilyticus</name>
    <dbReference type="NCBI Taxonomy" id="2721545"/>
    <lineage>
        <taxon>Bacteria</taxon>
        <taxon>Pseudomonadati</taxon>
        <taxon>Pseudomonadota</taxon>
        <taxon>Gammaproteobacteria</taxon>
        <taxon>Cellvibrionales</taxon>
        <taxon>Cellvibrionaceae</taxon>
        <taxon>Marinagarivorans</taxon>
    </lineage>
</organism>
<gene>
    <name evidence="2" type="ORF">MARGE09_P3756</name>
</gene>
<sequence>MNKLKLPVMVALLASAAGASAEINFRGFGSVVGGQAVSVDEGQSVLGYTDTISFKQDSLMALQMDADLDEGLSATMQLISRGKDEFDVNVEWAYLTYELTDELQVSAGRIRAPFYRYSDFLDVRYAYNWVTAPERVYAFDFPGFDGLSVLYNKSLGPVDNSLQLIAGTLDGVTGSTPLLLEDFIGASWVASWEWLTGRASYLQATLSIDDSGAEGVANGYEDLGKGMLGVAQGFGGFAAFAPTDTMAADAAYYSEKYTLVGNQLLSTVDEARIKDDHGAYMALGFSVDKGSFIADAEWIHYAVDEALVPNTSAYYLTLGWRFGPTVVYGTYSREEQDARTRATNPIHDLSLVAGAIEDDDELSTALRAIPDLAGLDDTAVYLVRNTEATRAGINSGAVDRVNTHVGVRWDFHPSAAFKVAYEVTDNRITDTQGGVFRTAIDFVF</sequence>
<evidence type="ECO:0000313" key="3">
    <source>
        <dbReference type="Proteomes" id="UP001320119"/>
    </source>
</evidence>
<dbReference type="Gene3D" id="2.40.160.10">
    <property type="entry name" value="Porin"/>
    <property type="match status" value="1"/>
</dbReference>
<evidence type="ECO:0008006" key="4">
    <source>
        <dbReference type="Google" id="ProtNLM"/>
    </source>
</evidence>
<name>A0AAN1WL32_9GAMM</name>
<evidence type="ECO:0000313" key="2">
    <source>
        <dbReference type="EMBL" id="BCD99554.1"/>
    </source>
</evidence>
<protein>
    <recommendedName>
        <fullName evidence="4">Porin</fullName>
    </recommendedName>
</protein>
<dbReference type="AlphaFoldDB" id="A0AAN1WL32"/>
<dbReference type="InterPro" id="IPR023614">
    <property type="entry name" value="Porin_dom_sf"/>
</dbReference>
<dbReference type="EMBL" id="AP023086">
    <property type="protein sequence ID" value="BCD99554.1"/>
    <property type="molecule type" value="Genomic_DNA"/>
</dbReference>
<dbReference type="RefSeq" id="WP_236984821.1">
    <property type="nucleotide sequence ID" value="NZ_AP023086.1"/>
</dbReference>
<proteinExistence type="predicted"/>
<dbReference type="KEGG" id="marq:MARGE09_P3756"/>
<dbReference type="SUPFAM" id="SSF56935">
    <property type="entry name" value="Porins"/>
    <property type="match status" value="1"/>
</dbReference>
<feature type="signal peptide" evidence="1">
    <location>
        <begin position="1"/>
        <end position="21"/>
    </location>
</feature>
<keyword evidence="1" id="KW-0732">Signal</keyword>